<comment type="subcellular location">
    <subcellularLocation>
        <location evidence="1">Secreted</location>
    </subcellularLocation>
</comment>
<evidence type="ECO:0000256" key="2">
    <source>
        <dbReference type="ARBA" id="ARBA00022525"/>
    </source>
</evidence>
<evidence type="ECO:0000256" key="3">
    <source>
        <dbReference type="ARBA" id="ARBA00022729"/>
    </source>
</evidence>
<keyword evidence="10" id="KW-1185">Reference proteome</keyword>
<dbReference type="GO" id="GO:0005576">
    <property type="term" value="C:extracellular region"/>
    <property type="evidence" value="ECO:0007669"/>
    <property type="project" value="UniProtKB-SubCell"/>
</dbReference>
<keyword evidence="5" id="KW-0961">Cell wall biogenesis/degradation</keyword>
<keyword evidence="2" id="KW-0964">Secreted</keyword>
<dbReference type="InterPro" id="IPR025987">
    <property type="entry name" value="GW_dom"/>
</dbReference>
<dbReference type="PANTHER" id="PTHR34408:SF1">
    <property type="entry name" value="GLYCOSYL HYDROLASE FAMILY 19 DOMAIN-CONTAINING PROTEIN HI_1415"/>
    <property type="match status" value="1"/>
</dbReference>
<protein>
    <submittedName>
        <fullName evidence="9">GW dipeptide domain-containing protein</fullName>
    </submittedName>
</protein>
<evidence type="ECO:0000256" key="5">
    <source>
        <dbReference type="ARBA" id="ARBA00023316"/>
    </source>
</evidence>
<feature type="compositionally biased region" description="Acidic residues" evidence="6">
    <location>
        <begin position="41"/>
        <end position="72"/>
    </location>
</feature>
<dbReference type="PANTHER" id="PTHR34408">
    <property type="entry name" value="FAMILY PROTEIN, PUTATIVE-RELATED"/>
    <property type="match status" value="1"/>
</dbReference>
<dbReference type="PROSITE" id="PS51781">
    <property type="entry name" value="SH3B"/>
    <property type="match status" value="1"/>
</dbReference>
<feature type="signal peptide" evidence="7">
    <location>
        <begin position="1"/>
        <end position="24"/>
    </location>
</feature>
<name>A0AAW5B222_9BACI</name>
<dbReference type="Gene3D" id="1.10.530.10">
    <property type="match status" value="1"/>
</dbReference>
<keyword evidence="3 7" id="KW-0732">Signal</keyword>
<evidence type="ECO:0000313" key="10">
    <source>
        <dbReference type="Proteomes" id="UP001199631"/>
    </source>
</evidence>
<dbReference type="AlphaFoldDB" id="A0AAW5B222"/>
<dbReference type="RefSeq" id="WP_238018043.1">
    <property type="nucleotide sequence ID" value="NZ_JAIFZM010000002.1"/>
</dbReference>
<reference evidence="9 10" key="1">
    <citation type="journal article" date="2022" name="Evol. Bioinform. Online">
        <title>Draft Genome Sequence of Oceanobacillus jordanicus Strain GSFE11, a Halotolerant Plant Growth-Promoting Bacterial Endophyte Isolated From the Jordan Valley.</title>
        <authorList>
            <person name="Alhindi T."/>
            <person name="Albdaiwi R."/>
        </authorList>
    </citation>
    <scope>NUCLEOTIDE SEQUENCE [LARGE SCALE GENOMIC DNA]</scope>
    <source>
        <strain evidence="9 10">GSFE11</strain>
    </source>
</reference>
<dbReference type="Pfam" id="PF13457">
    <property type="entry name" value="GW"/>
    <property type="match status" value="7"/>
</dbReference>
<dbReference type="Gene3D" id="2.30.30.40">
    <property type="entry name" value="SH3 Domains"/>
    <property type="match status" value="1"/>
</dbReference>
<dbReference type="Proteomes" id="UP001199631">
    <property type="component" value="Unassembled WGS sequence"/>
</dbReference>
<dbReference type="Pfam" id="PF01832">
    <property type="entry name" value="Glucosaminidase"/>
    <property type="match status" value="1"/>
</dbReference>
<dbReference type="InterPro" id="IPR003646">
    <property type="entry name" value="SH3-like_bac-type"/>
</dbReference>
<gene>
    <name evidence="9" type="ORF">K3T81_02535</name>
</gene>
<dbReference type="Gene3D" id="2.30.30.170">
    <property type="match status" value="8"/>
</dbReference>
<feature type="domain" description="SH3b" evidence="8">
    <location>
        <begin position="789"/>
        <end position="850"/>
    </location>
</feature>
<organism evidence="9 10">
    <name type="scientific">Oceanobacillus jordanicus</name>
    <dbReference type="NCBI Taxonomy" id="2867266"/>
    <lineage>
        <taxon>Bacteria</taxon>
        <taxon>Bacillati</taxon>
        <taxon>Bacillota</taxon>
        <taxon>Bacilli</taxon>
        <taxon>Bacillales</taxon>
        <taxon>Bacillaceae</taxon>
        <taxon>Oceanobacillus</taxon>
    </lineage>
</organism>
<dbReference type="SMART" id="SM00047">
    <property type="entry name" value="LYZ2"/>
    <property type="match status" value="1"/>
</dbReference>
<dbReference type="Pfam" id="PF08239">
    <property type="entry name" value="SH3_3"/>
    <property type="match status" value="1"/>
</dbReference>
<evidence type="ECO:0000256" key="4">
    <source>
        <dbReference type="ARBA" id="ARBA00022801"/>
    </source>
</evidence>
<evidence type="ECO:0000256" key="6">
    <source>
        <dbReference type="SAM" id="MobiDB-lite"/>
    </source>
</evidence>
<sequence>MKKIIITAVCLLLLVSMIPYDVSAMIGDNELNNGEVVQENQVDEESDLQNNENDESIEEKDINDEADVEEGIDYNNPPSNSEVNSYSDENLENDSSQKMEPTESNDIVNEKQDTKENTLLLQSISNESIEEKFTSKLGHIKSANVVIFQDLTDLSTSFKADEANTNEVYYIKKEAKTNSSTYYLLSREPSSTKGLLGWVEESDLSLHTHTGVDKEAKTFYFKGTGSSYNKAWGGSKNVVYKSMEEFTGQKFLVNLTEKVGNNTWYRGNLNGETIWLHSSYLTAIEKTTIEESKTSLLGHLKSQARIYKEIGVPSSAIEGNDYLHAVYYIKKRANFNGETYYLISQKPSSVEGVVGWVKSSDLSTHTHVGVDKRDKTFYFKGTGSAYSKAWGGSKDLIYKDMSQFQGKRFEVHLTEKVGNNTWYRGNINGETIWLHSSYVESAEEQSTSKLGHIRSEEVIIYDKNDFSSSWTAGTKYTNSVYYIKKQVDFKNKRYYLISTEPSSTKGVVGLVKGSDLSLHDHVGIDKKIKSYYFKGNGSSYGKAWGGSKDLVYDDMAQFKGQKFIVNLTEKVGTNTWYRGEFNGETIWLHSSYLTTKEESDTSLLGHLKSGAKIYEEIGDVSSSLNTINYLNAVYYIKKQAEINGEFYYLISNQPSSVKGVIGWVKASDLAVHTHVGVDKESKIFYLNGKGSAYQKAWGGSKDLIYKDLSSYEGSTFKVNLTESVGSNIWYRGLLDGTIVWIHSSYLLSDYTNYSNYDLKLSKALELQMELNSPPQTDKKYAYVSAEYINNQNEVTASVLNVRSGPGGSKKIVGSLKYKEKVNIISKVNGWYQIEYTSGQWVDASQEDVLYYLDPTNFVDDEKQRFQFLDLARTSGTSTRVIDNYLKGKGILEGKGETFIEAGLAHGVNDIYLLSHALLETGHGSSPLANGVEVGINKSGNYVLVTSTNKNSLSSIKKTYNMFGIGAVDGNALEAGAIRAYKEKWFSAEEAIIGGAKFIGESYVNKGQNTLYKMRWNPEAMAVGGQASHQYATDIGWASKQIYTMYNLYQDIGIYNIFLDIPSYN</sequence>
<evidence type="ECO:0000259" key="8">
    <source>
        <dbReference type="PROSITE" id="PS51781"/>
    </source>
</evidence>
<dbReference type="GO" id="GO:0004040">
    <property type="term" value="F:amidase activity"/>
    <property type="evidence" value="ECO:0007669"/>
    <property type="project" value="InterPro"/>
</dbReference>
<dbReference type="InterPro" id="IPR052354">
    <property type="entry name" value="Cell_Wall_Dynamics_Protein"/>
</dbReference>
<evidence type="ECO:0000256" key="7">
    <source>
        <dbReference type="SAM" id="SignalP"/>
    </source>
</evidence>
<accession>A0AAW5B222</accession>
<feature type="chain" id="PRO_5043330359" evidence="7">
    <location>
        <begin position="25"/>
        <end position="1064"/>
    </location>
</feature>
<dbReference type="InterPro" id="IPR038200">
    <property type="entry name" value="GW_dom_sf"/>
</dbReference>
<dbReference type="GO" id="GO:0071555">
    <property type="term" value="P:cell wall organization"/>
    <property type="evidence" value="ECO:0007669"/>
    <property type="project" value="UniProtKB-KW"/>
</dbReference>
<evidence type="ECO:0000256" key="1">
    <source>
        <dbReference type="ARBA" id="ARBA00004613"/>
    </source>
</evidence>
<dbReference type="EMBL" id="JAIFZM010000002">
    <property type="protein sequence ID" value="MCG3418018.1"/>
    <property type="molecule type" value="Genomic_DNA"/>
</dbReference>
<keyword evidence="4" id="KW-0378">Hydrolase</keyword>
<dbReference type="SMART" id="SM00287">
    <property type="entry name" value="SH3b"/>
    <property type="match status" value="2"/>
</dbReference>
<feature type="region of interest" description="Disordered" evidence="6">
    <location>
        <begin position="40"/>
        <end position="114"/>
    </location>
</feature>
<feature type="compositionally biased region" description="Polar residues" evidence="6">
    <location>
        <begin position="76"/>
        <end position="94"/>
    </location>
</feature>
<proteinExistence type="predicted"/>
<evidence type="ECO:0000313" key="9">
    <source>
        <dbReference type="EMBL" id="MCG3418018.1"/>
    </source>
</evidence>
<comment type="caution">
    <text evidence="9">The sequence shown here is derived from an EMBL/GenBank/DDBJ whole genome shotgun (WGS) entry which is preliminary data.</text>
</comment>
<dbReference type="InterPro" id="IPR002901">
    <property type="entry name" value="MGlyc_endo_b_GlcNAc-like_dom"/>
</dbReference>